<proteinExistence type="predicted"/>
<evidence type="ECO:0000313" key="1">
    <source>
        <dbReference type="EMBL" id="CAF1336877.1"/>
    </source>
</evidence>
<evidence type="ECO:0008006" key="4">
    <source>
        <dbReference type="Google" id="ProtNLM"/>
    </source>
</evidence>
<accession>A0A815GC36</accession>
<dbReference type="AlphaFoldDB" id="A0A815GC36"/>
<dbReference type="PANTHER" id="PTHR21301:SF10">
    <property type="entry name" value="REVERSE TRANSCRIPTASE DOMAIN-CONTAINING PROTEIN"/>
    <property type="match status" value="1"/>
</dbReference>
<dbReference type="Proteomes" id="UP000663844">
    <property type="component" value="Unassembled WGS sequence"/>
</dbReference>
<evidence type="ECO:0000313" key="2">
    <source>
        <dbReference type="EMBL" id="CAF3650178.1"/>
    </source>
</evidence>
<sequence length="460" mass="55280">MKTIENQLKLKDRLLLKVFNTYAYYCCEIAEMQQKVLDYMNNTGAYALIIEFNETNQYRRQEYIQIMDKQITEVLNSLLRKKSITLQQWKWMKINRWKMELSTLYFLPDTHTENVTFHPMTICHYSLTIRLSRCLRYILRPIYKQVAYKLTFETGADAIHAVAKYAHKNLLRSTTLFATIHIHDLFTIFPHEQTLELLQRFLFENVLETHINGIANEIIIELVRLFLNNQYILHENKLYKQIRGSHFKSPMTTLLADIYIYYWQQDLVKILHDKNEVFGRHFNEIFMTWNGTEDSLRHVIDTINRTHGHLRMTVNIHDNINYLDANISFTYGKLKTKVARNLNTDAYSLPYVYGHRRFHFLTLLHAALIRATQCCSELFEFINECNDLQISFQYNGFDNNYFTRTLRLFLQEFHIDNLKIQSGEVFYDPNLYQQLRRSVFDYVMQLTKNKHYNKLIHFEE</sequence>
<name>A0A815GC36_9BILA</name>
<organism evidence="1 3">
    <name type="scientific">Adineta steineri</name>
    <dbReference type="NCBI Taxonomy" id="433720"/>
    <lineage>
        <taxon>Eukaryota</taxon>
        <taxon>Metazoa</taxon>
        <taxon>Spiralia</taxon>
        <taxon>Gnathifera</taxon>
        <taxon>Rotifera</taxon>
        <taxon>Eurotatoria</taxon>
        <taxon>Bdelloidea</taxon>
        <taxon>Adinetida</taxon>
        <taxon>Adinetidae</taxon>
        <taxon>Adineta</taxon>
    </lineage>
</organism>
<dbReference type="Proteomes" id="UP000663845">
    <property type="component" value="Unassembled WGS sequence"/>
</dbReference>
<dbReference type="PANTHER" id="PTHR21301">
    <property type="entry name" value="REVERSE TRANSCRIPTASE"/>
    <property type="match status" value="1"/>
</dbReference>
<evidence type="ECO:0000313" key="3">
    <source>
        <dbReference type="Proteomes" id="UP000663845"/>
    </source>
</evidence>
<protein>
    <recommendedName>
        <fullName evidence="4">Reverse transcriptase domain-containing protein</fullName>
    </recommendedName>
</protein>
<reference evidence="1" key="1">
    <citation type="submission" date="2021-02" db="EMBL/GenBank/DDBJ databases">
        <authorList>
            <person name="Nowell W R."/>
        </authorList>
    </citation>
    <scope>NUCLEOTIDE SEQUENCE</scope>
</reference>
<dbReference type="EMBL" id="CAJOAZ010000445">
    <property type="protein sequence ID" value="CAF3650178.1"/>
    <property type="molecule type" value="Genomic_DNA"/>
</dbReference>
<dbReference type="EMBL" id="CAJNOG010000690">
    <property type="protein sequence ID" value="CAF1336877.1"/>
    <property type="molecule type" value="Genomic_DNA"/>
</dbReference>
<comment type="caution">
    <text evidence="1">The sequence shown here is derived from an EMBL/GenBank/DDBJ whole genome shotgun (WGS) entry which is preliminary data.</text>
</comment>
<gene>
    <name evidence="1" type="ORF">JYZ213_LOCUS34269</name>
    <name evidence="2" type="ORF">OXD698_LOCUS8974</name>
</gene>